<accession>A0ABP1RDU7</accession>
<gene>
    <name evidence="12" type="ORF">ODALV1_LOCUS21729</name>
</gene>
<keyword evidence="4" id="KW-0862">Zinc</keyword>
<evidence type="ECO:0000256" key="9">
    <source>
        <dbReference type="ARBA" id="ARBA00023242"/>
    </source>
</evidence>
<evidence type="ECO:0000256" key="6">
    <source>
        <dbReference type="ARBA" id="ARBA00023125"/>
    </source>
</evidence>
<keyword evidence="2" id="KW-0479">Metal-binding</keyword>
<keyword evidence="7" id="KW-0804">Transcription</keyword>
<dbReference type="Gene3D" id="1.10.565.10">
    <property type="entry name" value="Retinoid X Receptor"/>
    <property type="match status" value="1"/>
</dbReference>
<comment type="caution">
    <text evidence="12">The sequence shown here is derived from an EMBL/GenBank/DDBJ whole genome shotgun (WGS) entry which is preliminary data.</text>
</comment>
<feature type="region of interest" description="Disordered" evidence="10">
    <location>
        <begin position="130"/>
        <end position="203"/>
    </location>
</feature>
<evidence type="ECO:0000256" key="4">
    <source>
        <dbReference type="ARBA" id="ARBA00022833"/>
    </source>
</evidence>
<dbReference type="EMBL" id="CAXLJM020000072">
    <property type="protein sequence ID" value="CAL8127180.1"/>
    <property type="molecule type" value="Genomic_DNA"/>
</dbReference>
<evidence type="ECO:0000313" key="12">
    <source>
        <dbReference type="EMBL" id="CAL8127180.1"/>
    </source>
</evidence>
<keyword evidence="6" id="KW-0238">DNA-binding</keyword>
<dbReference type="PANTHER" id="PTHR24083">
    <property type="entry name" value="NUCLEAR HORMONE RECEPTOR"/>
    <property type="match status" value="1"/>
</dbReference>
<dbReference type="InterPro" id="IPR035500">
    <property type="entry name" value="NHR-like_dom_sf"/>
</dbReference>
<dbReference type="PRINTS" id="PR00047">
    <property type="entry name" value="STROIDFINGER"/>
</dbReference>
<evidence type="ECO:0000256" key="7">
    <source>
        <dbReference type="ARBA" id="ARBA00023163"/>
    </source>
</evidence>
<keyword evidence="9" id="KW-0539">Nucleus</keyword>
<organism evidence="12 13">
    <name type="scientific">Orchesella dallaii</name>
    <dbReference type="NCBI Taxonomy" id="48710"/>
    <lineage>
        <taxon>Eukaryota</taxon>
        <taxon>Metazoa</taxon>
        <taxon>Ecdysozoa</taxon>
        <taxon>Arthropoda</taxon>
        <taxon>Hexapoda</taxon>
        <taxon>Collembola</taxon>
        <taxon>Entomobryomorpha</taxon>
        <taxon>Entomobryoidea</taxon>
        <taxon>Orchesellidae</taxon>
        <taxon>Orchesellinae</taxon>
        <taxon>Orchesella</taxon>
    </lineage>
</organism>
<dbReference type="Proteomes" id="UP001642540">
    <property type="component" value="Unassembled WGS sequence"/>
</dbReference>
<keyword evidence="3" id="KW-0863">Zinc-finger</keyword>
<evidence type="ECO:0000256" key="3">
    <source>
        <dbReference type="ARBA" id="ARBA00022771"/>
    </source>
</evidence>
<dbReference type="InterPro" id="IPR001628">
    <property type="entry name" value="Znf_hrmn_rcpt"/>
</dbReference>
<keyword evidence="8" id="KW-0675">Receptor</keyword>
<feature type="region of interest" description="Disordered" evidence="10">
    <location>
        <begin position="80"/>
        <end position="101"/>
    </location>
</feature>
<comment type="subcellular location">
    <subcellularLocation>
        <location evidence="1">Nucleus</location>
    </subcellularLocation>
</comment>
<protein>
    <recommendedName>
        <fullName evidence="11">Nuclear receptor domain-containing protein</fullName>
    </recommendedName>
</protein>
<evidence type="ECO:0000256" key="5">
    <source>
        <dbReference type="ARBA" id="ARBA00023015"/>
    </source>
</evidence>
<proteinExistence type="predicted"/>
<dbReference type="InterPro" id="IPR013088">
    <property type="entry name" value="Znf_NHR/GATA"/>
</dbReference>
<reference evidence="12 13" key="1">
    <citation type="submission" date="2024-08" db="EMBL/GenBank/DDBJ databases">
        <authorList>
            <person name="Cucini C."/>
            <person name="Frati F."/>
        </authorList>
    </citation>
    <scope>NUCLEOTIDE SEQUENCE [LARGE SCALE GENOMIC DNA]</scope>
</reference>
<keyword evidence="5" id="KW-0805">Transcription regulation</keyword>
<dbReference type="CDD" id="cd06957">
    <property type="entry name" value="NR_DBD_PNR_like_2"/>
    <property type="match status" value="1"/>
</dbReference>
<feature type="compositionally biased region" description="Basic and acidic residues" evidence="10">
    <location>
        <begin position="176"/>
        <end position="195"/>
    </location>
</feature>
<evidence type="ECO:0000256" key="2">
    <source>
        <dbReference type="ARBA" id="ARBA00022723"/>
    </source>
</evidence>
<dbReference type="SMART" id="SM00399">
    <property type="entry name" value="ZnF_C4"/>
    <property type="match status" value="1"/>
</dbReference>
<dbReference type="Gene3D" id="3.30.50.10">
    <property type="entry name" value="Erythroid Transcription Factor GATA-1, subunit A"/>
    <property type="match status" value="1"/>
</dbReference>
<evidence type="ECO:0000256" key="8">
    <source>
        <dbReference type="ARBA" id="ARBA00023170"/>
    </source>
</evidence>
<dbReference type="SUPFAM" id="SSF48508">
    <property type="entry name" value="Nuclear receptor ligand-binding domain"/>
    <property type="match status" value="1"/>
</dbReference>
<evidence type="ECO:0000313" key="13">
    <source>
        <dbReference type="Proteomes" id="UP001642540"/>
    </source>
</evidence>
<sequence>MGRTLPIPIPCKVCGDKSYGKHYGVFCCDGCSCFFKRSIRRNIVYTCVAGNGDCVIDKTRRNWCPGCRLKKCLDANMNRQAVQEERGPRKSSKTKMYASSNMSNKLSSRYGLLGRRSTTLKAYSKQSYDIPSLASPQDKNDTKEVASSTSMAPEIKSDLTCETTTRAQPLPQRKGNLTEEEKTLESKPLDSKREASSGGSGDGFQSIFNRNNFKSIASTFGNPLQNLHSMLLNNSNKLSAFTNLYSAHSPLLTTQSNLFNHSLGVHPAFNFNAHGGGGVVKKFEASGLSNNWSSVLEQWQDSTESEADKGDNSLIIRSKQEMEVLHQKILLSLSFYLSQNFPSQPSRFGNVLGFLELLKSPHVKSYFSSFMTPQILKFVIDNF</sequence>
<evidence type="ECO:0000256" key="10">
    <source>
        <dbReference type="SAM" id="MobiDB-lite"/>
    </source>
</evidence>
<keyword evidence="13" id="KW-1185">Reference proteome</keyword>
<name>A0ABP1RDU7_9HEXA</name>
<evidence type="ECO:0000256" key="1">
    <source>
        <dbReference type="ARBA" id="ARBA00004123"/>
    </source>
</evidence>
<dbReference type="PROSITE" id="PS00031">
    <property type="entry name" value="NUCLEAR_REC_DBD_1"/>
    <property type="match status" value="1"/>
</dbReference>
<dbReference type="Pfam" id="PF00105">
    <property type="entry name" value="zf-C4"/>
    <property type="match status" value="1"/>
</dbReference>
<evidence type="ECO:0000259" key="11">
    <source>
        <dbReference type="PROSITE" id="PS51030"/>
    </source>
</evidence>
<dbReference type="SUPFAM" id="SSF57716">
    <property type="entry name" value="Glucocorticoid receptor-like (DNA-binding domain)"/>
    <property type="match status" value="1"/>
</dbReference>
<feature type="domain" description="Nuclear receptor" evidence="11">
    <location>
        <begin position="8"/>
        <end position="84"/>
    </location>
</feature>
<dbReference type="PROSITE" id="PS51030">
    <property type="entry name" value="NUCLEAR_REC_DBD_2"/>
    <property type="match status" value="1"/>
</dbReference>
<dbReference type="InterPro" id="IPR050274">
    <property type="entry name" value="Nuclear_hormone_rcpt_NR2"/>
</dbReference>